<comment type="caution">
    <text evidence="1">The sequence shown here is derived from an EMBL/GenBank/DDBJ whole genome shotgun (WGS) entry which is preliminary data.</text>
</comment>
<evidence type="ECO:0000313" key="1">
    <source>
        <dbReference type="EMBL" id="GBP21576.1"/>
    </source>
</evidence>
<gene>
    <name evidence="1" type="ORF">EVAR_9761_1</name>
</gene>
<accession>A0A4C1U6W6</accession>
<dbReference type="Proteomes" id="UP000299102">
    <property type="component" value="Unassembled WGS sequence"/>
</dbReference>
<dbReference type="EMBL" id="BGZK01000130">
    <property type="protein sequence ID" value="GBP21576.1"/>
    <property type="molecule type" value="Genomic_DNA"/>
</dbReference>
<keyword evidence="2" id="KW-1185">Reference proteome</keyword>
<proteinExistence type="predicted"/>
<evidence type="ECO:0000313" key="2">
    <source>
        <dbReference type="Proteomes" id="UP000299102"/>
    </source>
</evidence>
<protein>
    <submittedName>
        <fullName evidence="1">Uncharacterized protein</fullName>
    </submittedName>
</protein>
<organism evidence="1 2">
    <name type="scientific">Eumeta variegata</name>
    <name type="common">Bagworm moth</name>
    <name type="synonym">Eumeta japonica</name>
    <dbReference type="NCBI Taxonomy" id="151549"/>
    <lineage>
        <taxon>Eukaryota</taxon>
        <taxon>Metazoa</taxon>
        <taxon>Ecdysozoa</taxon>
        <taxon>Arthropoda</taxon>
        <taxon>Hexapoda</taxon>
        <taxon>Insecta</taxon>
        <taxon>Pterygota</taxon>
        <taxon>Neoptera</taxon>
        <taxon>Endopterygota</taxon>
        <taxon>Lepidoptera</taxon>
        <taxon>Glossata</taxon>
        <taxon>Ditrysia</taxon>
        <taxon>Tineoidea</taxon>
        <taxon>Psychidae</taxon>
        <taxon>Oiketicinae</taxon>
        <taxon>Eumeta</taxon>
    </lineage>
</organism>
<sequence>MLDYKGAGLPGSTVTMFCIATPTLLQTRHPVAEGLDWVSLARWCEAHLAADCPNLSRRLQFSSAVTSDEEEVKNTYRTPSRPDAWVACGSNTLKKSPCRWHNWIGYAM</sequence>
<dbReference type="AlphaFoldDB" id="A0A4C1U6W6"/>
<name>A0A4C1U6W6_EUMVA</name>
<reference evidence="1 2" key="1">
    <citation type="journal article" date="2019" name="Commun. Biol.">
        <title>The bagworm genome reveals a unique fibroin gene that provides high tensile strength.</title>
        <authorList>
            <person name="Kono N."/>
            <person name="Nakamura H."/>
            <person name="Ohtoshi R."/>
            <person name="Tomita M."/>
            <person name="Numata K."/>
            <person name="Arakawa K."/>
        </authorList>
    </citation>
    <scope>NUCLEOTIDE SEQUENCE [LARGE SCALE GENOMIC DNA]</scope>
</reference>